<organism evidence="3 4">
    <name type="scientific">Lentinula boryana</name>
    <dbReference type="NCBI Taxonomy" id="40481"/>
    <lineage>
        <taxon>Eukaryota</taxon>
        <taxon>Fungi</taxon>
        <taxon>Dikarya</taxon>
        <taxon>Basidiomycota</taxon>
        <taxon>Agaricomycotina</taxon>
        <taxon>Agaricomycetes</taxon>
        <taxon>Agaricomycetidae</taxon>
        <taxon>Agaricales</taxon>
        <taxon>Marasmiineae</taxon>
        <taxon>Omphalotaceae</taxon>
        <taxon>Lentinula</taxon>
    </lineage>
</organism>
<feature type="region of interest" description="Disordered" evidence="1">
    <location>
        <begin position="1"/>
        <end position="121"/>
    </location>
</feature>
<accession>A0ABQ8Q7C8</accession>
<evidence type="ECO:0000313" key="3">
    <source>
        <dbReference type="EMBL" id="KAJ3994363.1"/>
    </source>
</evidence>
<proteinExistence type="predicted"/>
<gene>
    <name evidence="3" type="ORF">F5050DRAFT_1809650</name>
</gene>
<name>A0ABQ8Q7C8_9AGAR</name>
<dbReference type="InterPro" id="IPR056146">
    <property type="entry name" value="DUF7729"/>
</dbReference>
<feature type="compositionally biased region" description="Low complexity" evidence="1">
    <location>
        <begin position="68"/>
        <end position="121"/>
    </location>
</feature>
<dbReference type="Proteomes" id="UP001163828">
    <property type="component" value="Unassembled WGS sequence"/>
</dbReference>
<sequence>MFTPPTSPLPSPRAKFEEVNPMEEMQHQAHVTIPPPQGGMSPLHPKSLEYGRDTVSGRSSPSPSYFASGPPSSLLPSNGLLAEPSMTRSISSSNSSASLSPSSTPSTSSASPPSCSTSSTSKSIFLQSQQYREHEYQQSSDVKRRIGRQIKWTAFAIPAVLILITLSKHYSLVLLSMTWVNDQQLEEHQNTHWQDHTLNMEIDESYSSHPHHHHVFQLASSRKVELTSEKVFRRQETTDVSVSVATGTATATELATPTSTAAVSASDSTTATTTVPATAQTLPTIPTSTPVLPIPFPQPWDSSITQNFSSQSCYNFFLNMTNSQDFRSCRPFGLLQNTSDDFADFQTNLTALNDVIWGTCNPTPGIDQCALNMAKFASSLQSACAEDLTDNNLFAVSTQQALNAYSLTQNTGCLNDPSTDSYCYVKAVHNTNPSDLYFYSLSSGVAISNSTTLTCSSCTKSLMSLYVNALNANASQLTELASVYGAAQALAASACGTSYAEVSTSTQADSSNGASMSNSIRRKVYGICLTSLMLTFLFSL</sequence>
<evidence type="ECO:0000256" key="1">
    <source>
        <dbReference type="SAM" id="MobiDB-lite"/>
    </source>
</evidence>
<dbReference type="PANTHER" id="PTHR39460:SF1">
    <property type="entry name" value="C6 TRANSCRIPTION FACTOR"/>
    <property type="match status" value="1"/>
</dbReference>
<comment type="caution">
    <text evidence="3">The sequence shown here is derived from an EMBL/GenBank/DDBJ whole genome shotgun (WGS) entry which is preliminary data.</text>
</comment>
<protein>
    <recommendedName>
        <fullName evidence="2">DUF7729 domain-containing protein</fullName>
    </recommendedName>
</protein>
<feature type="compositionally biased region" description="Pro residues" evidence="1">
    <location>
        <begin position="1"/>
        <end position="11"/>
    </location>
</feature>
<dbReference type="EMBL" id="MU790707">
    <property type="protein sequence ID" value="KAJ3994363.1"/>
    <property type="molecule type" value="Genomic_DNA"/>
</dbReference>
<dbReference type="PANTHER" id="PTHR39460">
    <property type="entry name" value="EXPRESSED PROTEIN"/>
    <property type="match status" value="1"/>
</dbReference>
<reference evidence="3" key="1">
    <citation type="submission" date="2022-08" db="EMBL/GenBank/DDBJ databases">
        <authorList>
            <consortium name="DOE Joint Genome Institute"/>
            <person name="Min B."/>
            <person name="Riley R."/>
            <person name="Sierra-Patev S."/>
            <person name="Naranjo-Ortiz M."/>
            <person name="Looney B."/>
            <person name="Konkel Z."/>
            <person name="Slot J.C."/>
            <person name="Sakamoto Y."/>
            <person name="Steenwyk J.L."/>
            <person name="Rokas A."/>
            <person name="Carro J."/>
            <person name="Camarero S."/>
            <person name="Ferreira P."/>
            <person name="Molpeceres G."/>
            <person name="Ruiz-Duenas F.J."/>
            <person name="Serrano A."/>
            <person name="Henrissat B."/>
            <person name="Drula E."/>
            <person name="Hughes K.W."/>
            <person name="Mata J.L."/>
            <person name="Ishikawa N.K."/>
            <person name="Vargas-Isla R."/>
            <person name="Ushijima S."/>
            <person name="Smith C.A."/>
            <person name="Ahrendt S."/>
            <person name="Andreopoulos W."/>
            <person name="He G."/>
            <person name="Labutti K."/>
            <person name="Lipzen A."/>
            <person name="Ng V."/>
            <person name="Sandor L."/>
            <person name="Barry K."/>
            <person name="Martinez A.T."/>
            <person name="Xiao Y."/>
            <person name="Gibbons J.G."/>
            <person name="Terashima K."/>
            <person name="Hibbett D.S."/>
            <person name="Grigoriev I.V."/>
        </authorList>
    </citation>
    <scope>NUCLEOTIDE SEQUENCE</scope>
    <source>
        <strain evidence="3">TFB10827</strain>
    </source>
</reference>
<evidence type="ECO:0000313" key="4">
    <source>
        <dbReference type="Proteomes" id="UP001163828"/>
    </source>
</evidence>
<dbReference type="Pfam" id="PF24855">
    <property type="entry name" value="DUF7729"/>
    <property type="match status" value="1"/>
</dbReference>
<feature type="domain" description="DUF7729" evidence="2">
    <location>
        <begin position="295"/>
        <end position="503"/>
    </location>
</feature>
<feature type="compositionally biased region" description="Polar residues" evidence="1">
    <location>
        <begin position="56"/>
        <end position="65"/>
    </location>
</feature>
<evidence type="ECO:0000259" key="2">
    <source>
        <dbReference type="Pfam" id="PF24855"/>
    </source>
</evidence>
<keyword evidence="4" id="KW-1185">Reference proteome</keyword>